<dbReference type="InterPro" id="IPR043917">
    <property type="entry name" value="DUF5753"/>
</dbReference>
<dbReference type="AlphaFoldDB" id="A0A516NLD7"/>
<proteinExistence type="predicted"/>
<evidence type="ECO:0000259" key="1">
    <source>
        <dbReference type="Pfam" id="PF19054"/>
    </source>
</evidence>
<organism evidence="2 3">
    <name type="scientific">Nocardia otitidiscaviarum</name>
    <dbReference type="NCBI Taxonomy" id="1823"/>
    <lineage>
        <taxon>Bacteria</taxon>
        <taxon>Bacillati</taxon>
        <taxon>Actinomycetota</taxon>
        <taxon>Actinomycetes</taxon>
        <taxon>Mycobacteriales</taxon>
        <taxon>Nocardiaceae</taxon>
        <taxon>Nocardia</taxon>
    </lineage>
</organism>
<reference evidence="2 3" key="1">
    <citation type="submission" date="2019-07" db="EMBL/GenBank/DDBJ databases">
        <title>Complete Genome Sequence and Methylome Analysis of Nocardia otitidis-caviarum NEB252.</title>
        <authorList>
            <person name="Fomenkov A."/>
            <person name="Anton B.P."/>
            <person name="Vincze T."/>
            <person name="Roberts R.J."/>
        </authorList>
    </citation>
    <scope>NUCLEOTIDE SEQUENCE [LARGE SCALE GENOMIC DNA]</scope>
    <source>
        <strain evidence="2 3">NEB252</strain>
    </source>
</reference>
<dbReference type="Proteomes" id="UP000317039">
    <property type="component" value="Chromosome"/>
</dbReference>
<dbReference type="GeneID" id="80333576"/>
<dbReference type="KEGG" id="nod:FOH10_14425"/>
<evidence type="ECO:0000313" key="2">
    <source>
        <dbReference type="EMBL" id="QDP79731.1"/>
    </source>
</evidence>
<gene>
    <name evidence="2" type="ORF">FOH10_14425</name>
</gene>
<protein>
    <submittedName>
        <fullName evidence="2">XRE family transcriptional regulator</fullName>
    </submittedName>
</protein>
<name>A0A516NLD7_9NOCA</name>
<evidence type="ECO:0000313" key="3">
    <source>
        <dbReference type="Proteomes" id="UP000317039"/>
    </source>
</evidence>
<dbReference type="Pfam" id="PF19054">
    <property type="entry name" value="DUF5753"/>
    <property type="match status" value="1"/>
</dbReference>
<sequence>MTKLTTPQIENLLDLYAPRSGDRTRALRLWADIREHEKLARLQGNSKGFWQPYADQVAPHFPHYLQLEADADHVTTHQLALVPGLLQTSNYRRALARIEEPDLPGVDTERRVELATRRQAKLNEPGFTLEVFLSEAVLWNQPGGKPVMREQLEWLLMAGQRDNISIRGIPFGTGSHKGLTIQSFTLLAFPNAPEGPVEPPVVYLEGALGALYHTRADVIDLYRTAIADLDAVALDQNGTRDMVSRVAKEFAE</sequence>
<dbReference type="RefSeq" id="WP_143981097.1">
    <property type="nucleotide sequence ID" value="NZ_CP041695.1"/>
</dbReference>
<accession>A0A516NLD7</accession>
<feature type="domain" description="DUF5753" evidence="1">
    <location>
        <begin position="62"/>
        <end position="244"/>
    </location>
</feature>
<dbReference type="EMBL" id="CP041695">
    <property type="protein sequence ID" value="QDP79731.1"/>
    <property type="molecule type" value="Genomic_DNA"/>
</dbReference>